<feature type="region of interest" description="Disordered" evidence="1">
    <location>
        <begin position="2436"/>
        <end position="2457"/>
    </location>
</feature>
<accession>A0A1H0L1S0</accession>
<protein>
    <submittedName>
        <fullName evidence="2">Adhesin HecA family 20-residue repeat-containing protein</fullName>
    </submittedName>
</protein>
<dbReference type="Proteomes" id="UP000198704">
    <property type="component" value="Unassembled WGS sequence"/>
</dbReference>
<dbReference type="InterPro" id="IPR010069">
    <property type="entry name" value="CdiA_FHA1_rpt"/>
</dbReference>
<evidence type="ECO:0000313" key="3">
    <source>
        <dbReference type="Proteomes" id="UP000198704"/>
    </source>
</evidence>
<feature type="region of interest" description="Disordered" evidence="1">
    <location>
        <begin position="2880"/>
        <end position="2904"/>
    </location>
</feature>
<proteinExistence type="predicted"/>
<feature type="compositionally biased region" description="Basic and acidic residues" evidence="1">
    <location>
        <begin position="2882"/>
        <end position="2894"/>
    </location>
</feature>
<dbReference type="Pfam" id="PF13332">
    <property type="entry name" value="Fil_haemagg_2"/>
    <property type="match status" value="3"/>
</dbReference>
<dbReference type="STRING" id="582672.SAMN05216360_13011"/>
<feature type="non-terminal residue" evidence="2">
    <location>
        <position position="1"/>
    </location>
</feature>
<dbReference type="NCBIfam" id="TIGR01731">
    <property type="entry name" value="fil_hemag_20aa"/>
    <property type="match status" value="20"/>
</dbReference>
<gene>
    <name evidence="2" type="ORF">SAMN05216360_13011</name>
</gene>
<evidence type="ECO:0000313" key="2">
    <source>
        <dbReference type="EMBL" id="SDO62169.1"/>
    </source>
</evidence>
<dbReference type="EMBL" id="FNHS01000030">
    <property type="protein sequence ID" value="SDO62169.1"/>
    <property type="molecule type" value="Genomic_DNA"/>
</dbReference>
<name>A0A1H0L1S0_9HYPH</name>
<feature type="region of interest" description="Disordered" evidence="1">
    <location>
        <begin position="2532"/>
        <end position="2565"/>
    </location>
</feature>
<feature type="compositionally biased region" description="Low complexity" evidence="1">
    <location>
        <begin position="2599"/>
        <end position="2626"/>
    </location>
</feature>
<sequence>LTTQNLANSGTIQVNGAAVIEIADGFGNSGGLLSRSLALKAGGDFANSGQIGAVDDLTATVGGRVDNTGRLIAKDGDLSLTAGGLVASSGDIMAGGRLALTAAAYETPADTAKMGGADVVVRLGTGPLFNLGQLVAANALDIEAGDFGNGPAGRVAGKTIRLALTGSADNRGRIEATEDLALTTQNLANSGVILIGGAMALQIAGSFTNGGNLLVRSFKLRVGGDLANSGQIGAHDDLTVKVGGRIDNTGSLIAQDGDLGLTAGGVVASSGDIIAGGRLALTAAAYETPADTAKLGGADLVVRLGTGHLINLGGIVAANGLDVEAGDFGNGPIGRVAGTTIRLALTGATDNRGRIEATGDLAVSTLALLNSGEILANGAGKLEVAGALFNSGRILGRTFNLQVEGGLSNTVQIGAVDDLAIVAGGRVDNAGSLIALNGNLSLTAGGGVASSGDIVAGGRLALTAASYEVSADTAKTGGTEVVVRLGTGHLINLGQLVAVNSLDVEAGDFGNGPYGRLSGTSVRLDLSGTTDNRGRIEATGDLTLSAGSLTNSGSILANGAGKLQVAGALFNGGNILGRTLVMQVGSDLGNTDQIGALDALTVAVGGRIDNAGSLISQDGDLNLTAGGIVASSGNIIANKGRLALTAGGYEATAAFARTGGTEVVVRLGTGHLTNLGQLVAVNGLDVEAGDFANGPAGYLSGASIRLALTGAADNKGRIETIGDLAFSAGSLTSSGSILANNAGTIQVAGALSNSGSLVAKSLAVRAGGDLTNSNLIGSLTSLTVTAGGRVDNVSADADHVASLIAQDGDLNLTAGGIVASSGNIIANKGRLALTAGGYEATAAFARTGGTEVVVRLGSGHLTNLGQLVAVNGLDVEAGDFGNGPAGRLSGASIRLALTGAADNKGRIETAGDLALTTTNLTNSGVIVNGGALALQIAGSYINSGSLLSRAYTLNVGGDLVNNGQIGALDALTVAVGGRIDNAGSLIARDGDLNLTAGGIVASSGNIIAGGRLALTAGGYEATADAAKTGGTEVVVRLGTGHLSNLGQLVAANSLDVEAGNFANGSTGHLSGASIRLALTGAADNNGRIETTGDLALSAASLTNTNAILGNGLGNVQIAGLLSNKGSLKFSGNATVSAENYDSNQAGVLSASNLKLSVKKDLGNSGGISAAGLVDLQAQNLNNRGDGSITGNAVNLVMSGNAYNAGTLTAKGFLGFSTGGDLVNDGALKATDIALQVGQQLANGNTIEASGTLAASSNTFVNKSGASIRAYQIGLTVAGQAGNAGTIQADTLVFQAEGLSNAGSADHVAVLSARSLTINVADALGNEPNSLINGGDLAAVSAKRTNLDLFGVNGIAQGQFAYGRDLAVSLGDRGFTVAAGQRFDIKGRLYLAFSGDITINGALTSKGDMALISGGNLTNTAGIISAGGSLGIKIGGTLTNTRTPQATEDLGPVVLDVKIQEKNVVKERILHYETSYPAYIVAGGDLSIEAGAIRNDASVIQAGGVLYAKAGTIDNLNRESGVKYRYFLAVVGSGELPGGGWEQDTYRNNTAVFTGQSVVMSAGRLTNTGLIIGDTISIQAGTIVNASTSAIITSPTSAPNGTIELTNYATGGRLSGQNFDSGAQSGSVEGDEVGPPGVVAGRLDQGAGFTSGAAGGRLGRNIYGYGVAAGLMDRAPGFTPGASGGWYGGSLNGYASGFAAGPLDQGAGFRPGAIGGRLGRNIYGYGVVAGPLDQGPDFAPGAIGGALGGYGIGGGRARGGRLGYGPYGLEDNSIAGAGVGNAKLRGGRVDANLAGFDAPSPAQVGGTTYRYPSPFADGSEPSGPAAILARAGGSALPPGVSVFADQTMEQRLIGQALLDQTGSPILDQRYRNPRAQQEALYQGTVAFLQANPDIHLGDSLSAEQKARLTQPVLWYEQRNIDGQPTLAPQLLLPPGRLAEWTQQAGGVIQGNTVFLSGDQITNTGSLLASGTMIIDAGTFLNERRVGLGSGLFAQNVLQPGGVVSAGDLAIFTRGDLIDRGGVLQARNDLTLSAGGDILIAAQAVTNTSLVGNRDNWIATASTISHGALVAAGGDLTVLAGGALSVLGSTVTAGGDALLAARGPITIASALDSIATTAFARRDGLFSSSRTLVSQTGQINVPSLVAAGGNLAVVSGSDITVQASHLVAGGDLGVRAAGSLSVLAGEDLSQTILARRSSGLGLFGGDGGLDFYQTRRTTGSVTQATNAPSTLVAGGNATVIAGLDVNIVGSAIGAGQQMTLGAGRDLTIAPGFDRTVMTYARSVSGVGIGVSANDNGASVWAGYHSRSSLQAKDSTTAVASLVAGGSGVLLDAGRDATLTAADLVSGGDLAIRAGRDLSVLSQAQTEHDVAIRRQSFAGIRAGISQNVSRALDELQEASRTFNSGYGGDGYRAIGAVSGTLKAVDAVMQLTNPSVSASLTVGASSSTSRSEQLTETQRPGTIRAAGGISLEAGRDLHLQGTQVLAGGWLDLMAGRDMVIESARSRGAASQSASSWNAAVGIGAQVGLGGPSVGFTAEGSVSSSRSREQRETNTNAQLGAGDGISVHSGQDTTIEGARLSAPEIDLEVGRNLTVASRQDTATGRSSSSSLSGSIGPSSGSVSVGGSQGSSDRAWVGEQTAIEAGDRLSVTVGGQTLIRGALLNSRTGNLFLETGTLWVEDMFDHDTGRRFGLTLGLNGNWGGSGDQPAVGTISGSYAAHDRERVDRGTIGAGTIVLRDPAQQVQELAAINRDPSRAQVITRDRKEGVDFYGSSSAVREIGSGFEGTRQGLREIGKQASQGFPAFLAGVADAAKTLTKGLGPLPDTHEPLTKGAELSSPALAEFRQQLVAQGASPEAVEALVNNPAFATPIQDLTAIVARGANEGWQDQKPKPIPETDSHAGSGSDGTEVQLPELSVTAGLTYGQQALMKLGEIDDAMKKLPPDQLLAANITLQIMLNGPLGALKAYVVG</sequence>
<keyword evidence="3" id="KW-1185">Reference proteome</keyword>
<dbReference type="InterPro" id="IPR025157">
    <property type="entry name" value="Hemagglutinin_rpt"/>
</dbReference>
<organism evidence="2 3">
    <name type="scientific">Methylobacterium phyllostachyos</name>
    <dbReference type="NCBI Taxonomy" id="582672"/>
    <lineage>
        <taxon>Bacteria</taxon>
        <taxon>Pseudomonadati</taxon>
        <taxon>Pseudomonadota</taxon>
        <taxon>Alphaproteobacteria</taxon>
        <taxon>Hyphomicrobiales</taxon>
        <taxon>Methylobacteriaceae</taxon>
        <taxon>Methylobacterium</taxon>
    </lineage>
</organism>
<dbReference type="GO" id="GO:0003824">
    <property type="term" value="F:catalytic activity"/>
    <property type="evidence" value="ECO:0007669"/>
    <property type="project" value="UniProtKB-ARBA"/>
</dbReference>
<evidence type="ECO:0000256" key="1">
    <source>
        <dbReference type="SAM" id="MobiDB-lite"/>
    </source>
</evidence>
<feature type="compositionally biased region" description="Polar residues" evidence="1">
    <location>
        <begin position="2436"/>
        <end position="2456"/>
    </location>
</feature>
<feature type="region of interest" description="Disordered" evidence="1">
    <location>
        <begin position="2591"/>
        <end position="2627"/>
    </location>
</feature>
<reference evidence="3" key="1">
    <citation type="submission" date="2016-10" db="EMBL/GenBank/DDBJ databases">
        <authorList>
            <person name="Varghese N."/>
            <person name="Submissions S."/>
        </authorList>
    </citation>
    <scope>NUCLEOTIDE SEQUENCE [LARGE SCALE GENOMIC DNA]</scope>
    <source>
        <strain evidence="3">BL47</strain>
    </source>
</reference>